<dbReference type="SMART" id="SM00346">
    <property type="entry name" value="HTH_ICLR"/>
    <property type="match status" value="2"/>
</dbReference>
<dbReference type="Pfam" id="PF09339">
    <property type="entry name" value="HTH_IclR"/>
    <property type="match status" value="2"/>
</dbReference>
<dbReference type="InterPro" id="IPR005471">
    <property type="entry name" value="Tscrpt_reg_IclR_N"/>
</dbReference>
<dbReference type="GO" id="GO:0045892">
    <property type="term" value="P:negative regulation of DNA-templated transcription"/>
    <property type="evidence" value="ECO:0007669"/>
    <property type="project" value="TreeGrafter"/>
</dbReference>
<dbReference type="GO" id="GO:0045893">
    <property type="term" value="P:positive regulation of DNA-templated transcription"/>
    <property type="evidence" value="ECO:0007669"/>
    <property type="project" value="InterPro"/>
</dbReference>
<keyword evidence="7" id="KW-1185">Reference proteome</keyword>
<evidence type="ECO:0000256" key="1">
    <source>
        <dbReference type="ARBA" id="ARBA00023015"/>
    </source>
</evidence>
<dbReference type="PANTHER" id="PTHR30136">
    <property type="entry name" value="HELIX-TURN-HELIX TRANSCRIPTIONAL REGULATOR, ICLR FAMILY"/>
    <property type="match status" value="1"/>
</dbReference>
<dbReference type="EMBL" id="JAGSOH010000121">
    <property type="protein sequence ID" value="MBR7830227.1"/>
    <property type="molecule type" value="Genomic_DNA"/>
</dbReference>
<dbReference type="InterPro" id="IPR036388">
    <property type="entry name" value="WH-like_DNA-bd_sf"/>
</dbReference>
<feature type="domain" description="HTH iclR-type" evidence="4">
    <location>
        <begin position="307"/>
        <end position="368"/>
    </location>
</feature>
<feature type="domain" description="IclR-ED" evidence="5">
    <location>
        <begin position="81"/>
        <end position="274"/>
    </location>
</feature>
<gene>
    <name evidence="6" type="ORF">KDK95_28245</name>
</gene>
<dbReference type="InterPro" id="IPR012794">
    <property type="entry name" value="PcaR_PcaU"/>
</dbReference>
<dbReference type="Gene3D" id="1.10.10.10">
    <property type="entry name" value="Winged helix-like DNA-binding domain superfamily/Winged helix DNA-binding domain"/>
    <property type="match status" value="2"/>
</dbReference>
<evidence type="ECO:0000259" key="4">
    <source>
        <dbReference type="PROSITE" id="PS51077"/>
    </source>
</evidence>
<name>A0A941EGR8_9ACTN</name>
<evidence type="ECO:0000313" key="6">
    <source>
        <dbReference type="EMBL" id="MBR7830227.1"/>
    </source>
</evidence>
<comment type="caution">
    <text evidence="6">The sequence shown here is derived from an EMBL/GenBank/DDBJ whole genome shotgun (WGS) entry which is preliminary data.</text>
</comment>
<dbReference type="GO" id="GO:0046278">
    <property type="term" value="P:3,4-dihydroxybenzoate metabolic process"/>
    <property type="evidence" value="ECO:0007669"/>
    <property type="project" value="InterPro"/>
</dbReference>
<keyword evidence="2" id="KW-0238">DNA-binding</keyword>
<accession>A0A941EGR8</accession>
<dbReference type="GO" id="GO:0003677">
    <property type="term" value="F:DNA binding"/>
    <property type="evidence" value="ECO:0007669"/>
    <property type="project" value="UniProtKB-KW"/>
</dbReference>
<organism evidence="6 7">
    <name type="scientific">Actinospica acidithermotolerans</name>
    <dbReference type="NCBI Taxonomy" id="2828514"/>
    <lineage>
        <taxon>Bacteria</taxon>
        <taxon>Bacillati</taxon>
        <taxon>Actinomycetota</taxon>
        <taxon>Actinomycetes</taxon>
        <taxon>Catenulisporales</taxon>
        <taxon>Actinospicaceae</taxon>
        <taxon>Actinospica</taxon>
    </lineage>
</organism>
<sequence>MAGETAPEREPHPDESVGPLERGFAVLRALAAAPGGRLRPSELTKGTGLARSTVDRVAATLAELGYVRAEGDGRDLALAPAAAQPGNAYLRGCGLPQLLAPMAEELSARLEESVSIAVPDRDSVRFILQIQRRRALSVSFRAGDALPAERCAPGAIFARAWDEAGFAAWRARLDQDPDYVDYPALPTHRPEKESVASFRQRIARAAKAGYAEDDQLIEKGLIALAVPVHDAAGDVACALSVVSHTSRQTVASLRATMLPALLEAAKAMSERLAEAAVPQDAAFDEAYAGAAADPTAAAKEQLGPEYLQSLARGLSVLAAFGEAGPRGLTLSEAAAATGLPRATARRSLLTSVRQGYVAADGSRFRILPRVLELGYARLGRLTLGQLAQPHLEQVVRTVHESASMAVLDGDDVRYVARAAAGRIMSVDIMIGTRFPAFATSMGRVLLTGLSPAEREMFLATARISPLTRHTVTDRSELLSVLEGVAADGYALVDQELEEGLRSMAVPVRDPSGAAIAAVNVSMHAARTSAAEARATVLPVLQAAAQAISADLALLSKPTAAD</sequence>
<dbReference type="InterPro" id="IPR050707">
    <property type="entry name" value="HTH_MetabolicPath_Reg"/>
</dbReference>
<proteinExistence type="predicted"/>
<feature type="domain" description="IclR-ED" evidence="5">
    <location>
        <begin position="369"/>
        <end position="553"/>
    </location>
</feature>
<dbReference type="PROSITE" id="PS51078">
    <property type="entry name" value="ICLR_ED"/>
    <property type="match status" value="2"/>
</dbReference>
<dbReference type="Pfam" id="PF01614">
    <property type="entry name" value="IclR_C"/>
    <property type="match status" value="2"/>
</dbReference>
<dbReference type="SUPFAM" id="SSF55781">
    <property type="entry name" value="GAF domain-like"/>
    <property type="match status" value="2"/>
</dbReference>
<evidence type="ECO:0000259" key="5">
    <source>
        <dbReference type="PROSITE" id="PS51078"/>
    </source>
</evidence>
<dbReference type="InterPro" id="IPR029016">
    <property type="entry name" value="GAF-like_dom_sf"/>
</dbReference>
<dbReference type="SUPFAM" id="SSF46785">
    <property type="entry name" value="Winged helix' DNA-binding domain"/>
    <property type="match status" value="2"/>
</dbReference>
<dbReference type="InterPro" id="IPR036390">
    <property type="entry name" value="WH_DNA-bd_sf"/>
</dbReference>
<keyword evidence="1" id="KW-0805">Transcription regulation</keyword>
<dbReference type="GO" id="GO:0003700">
    <property type="term" value="F:DNA-binding transcription factor activity"/>
    <property type="evidence" value="ECO:0007669"/>
    <property type="project" value="TreeGrafter"/>
</dbReference>
<dbReference type="PANTHER" id="PTHR30136:SF34">
    <property type="entry name" value="TRANSCRIPTIONAL REGULATOR"/>
    <property type="match status" value="1"/>
</dbReference>
<evidence type="ECO:0000313" key="7">
    <source>
        <dbReference type="Proteomes" id="UP000676325"/>
    </source>
</evidence>
<dbReference type="Gene3D" id="3.30.450.40">
    <property type="match status" value="2"/>
</dbReference>
<evidence type="ECO:0000256" key="2">
    <source>
        <dbReference type="ARBA" id="ARBA00023125"/>
    </source>
</evidence>
<dbReference type="InterPro" id="IPR014757">
    <property type="entry name" value="Tscrpt_reg_IclR_C"/>
</dbReference>
<evidence type="ECO:0000256" key="3">
    <source>
        <dbReference type="ARBA" id="ARBA00023163"/>
    </source>
</evidence>
<dbReference type="RefSeq" id="WP_212521356.1">
    <property type="nucleotide sequence ID" value="NZ_JAGSOH010000121.1"/>
</dbReference>
<keyword evidence="3" id="KW-0804">Transcription</keyword>
<dbReference type="NCBIfam" id="TIGR02431">
    <property type="entry name" value="pcaR_pcaU"/>
    <property type="match status" value="1"/>
</dbReference>
<dbReference type="PROSITE" id="PS51077">
    <property type="entry name" value="HTH_ICLR"/>
    <property type="match status" value="2"/>
</dbReference>
<feature type="domain" description="HTH iclR-type" evidence="4">
    <location>
        <begin position="17"/>
        <end position="80"/>
    </location>
</feature>
<reference evidence="6" key="1">
    <citation type="submission" date="2021-04" db="EMBL/GenBank/DDBJ databases">
        <title>Genome based classification of Actinospica acidithermotolerans sp. nov., an actinobacterium isolated from an Indonesian hot spring.</title>
        <authorList>
            <person name="Kusuma A.B."/>
            <person name="Putra K.E."/>
            <person name="Nafisah S."/>
            <person name="Loh J."/>
            <person name="Nouioui I."/>
            <person name="Goodfellow M."/>
        </authorList>
    </citation>
    <scope>NUCLEOTIDE SEQUENCE</scope>
    <source>
        <strain evidence="6">MGRD01-02</strain>
    </source>
</reference>
<dbReference type="AlphaFoldDB" id="A0A941EGR8"/>
<protein>
    <submittedName>
        <fullName evidence="6">Helix-turn-helix domain-containing protein</fullName>
    </submittedName>
</protein>
<dbReference type="Proteomes" id="UP000676325">
    <property type="component" value="Unassembled WGS sequence"/>
</dbReference>